<organism evidence="2">
    <name type="scientific">Chestnut teal chaphamaparvovirus</name>
    <dbReference type="NCBI Taxonomy" id="2759402"/>
    <lineage>
        <taxon>Viruses</taxon>
        <taxon>Monodnaviria</taxon>
        <taxon>Shotokuvirae</taxon>
        <taxon>Cossaviricota</taxon>
        <taxon>Quintoviricetes</taxon>
        <taxon>Piccovirales</taxon>
        <taxon>Parvoviridae</taxon>
        <taxon>Hamaparvovirinae</taxon>
        <taxon>Chaphamaparvovirus</taxon>
    </lineage>
</organism>
<evidence type="ECO:0000256" key="1">
    <source>
        <dbReference type="SAM" id="MobiDB-lite"/>
    </source>
</evidence>
<protein>
    <submittedName>
        <fullName evidence="2">Nucleoprotein</fullName>
    </submittedName>
</protein>
<proteinExistence type="predicted"/>
<keyword evidence="2" id="KW-0946">Virion</keyword>
<evidence type="ECO:0000313" key="2">
    <source>
        <dbReference type="EMBL" id="QMI57913.1"/>
    </source>
</evidence>
<sequence>MTLVTVHSILDILNQAVNAVIAQNTDAGRQLLAAQQVLQACRDANNPGLPGNTWMQGARMQNQIWAADPCQAEQQAVDELMEAEEGGGGDKQAVQQQGGAPAPQLAHPMDPVPNMDPAVPVNEFVVPEPGAHNQWIPLTDEELRDLLFEALREHPVDPMEIENILNQKRVLHMWCPWGGPWVVNLKWAFKYHPKNSRWVSKWMP</sequence>
<feature type="region of interest" description="Disordered" evidence="1">
    <location>
        <begin position="82"/>
        <end position="106"/>
    </location>
</feature>
<dbReference type="GO" id="GO:0019013">
    <property type="term" value="C:viral nucleocapsid"/>
    <property type="evidence" value="ECO:0007669"/>
    <property type="project" value="UniProtKB-KW"/>
</dbReference>
<reference evidence="2" key="1">
    <citation type="journal article" date="2020" name="Sci">
        <title>Metagenomics characterisation of avian parvoviruses and picornaviruses from Australian wild ducks.</title>
        <authorList>
            <person name="Vibin J."/>
            <person name="Chamings A."/>
            <person name="Klaassen M."/>
            <person name="Bhatta T.R."/>
            <person name="Alexandersen S."/>
        </authorList>
    </citation>
    <scope>NUCLEOTIDE SEQUENCE</scope>
    <source>
        <strain evidence="2">CTCPaV/N34/1739nt/CT08.18/12952-AU-2018</strain>
    </source>
</reference>
<keyword evidence="2" id="KW-0543">Viral nucleoprotein</keyword>
<dbReference type="EMBL" id="MT247801">
    <property type="protein sequence ID" value="QMI57913.1"/>
    <property type="molecule type" value="Genomic_DNA"/>
</dbReference>
<accession>A0A7D7B5P9</accession>
<feature type="compositionally biased region" description="Low complexity" evidence="1">
    <location>
        <begin position="92"/>
        <end position="106"/>
    </location>
</feature>
<name>A0A7D7B5P9_9VIRU</name>